<dbReference type="Pfam" id="PF25023">
    <property type="entry name" value="TEN_YD-shell"/>
    <property type="match status" value="1"/>
</dbReference>
<dbReference type="Gene3D" id="2.180.10.10">
    <property type="entry name" value="RHS repeat-associated core"/>
    <property type="match status" value="1"/>
</dbReference>
<dbReference type="NCBIfam" id="TIGR03696">
    <property type="entry name" value="Rhs_assc_core"/>
    <property type="match status" value="1"/>
</dbReference>
<reference evidence="4 5" key="1">
    <citation type="journal article" date="2023" name="Int. J. Syst. Evol. Microbiol.">
        <title>Physiological and genomic analyses of cobalamin (vitamin B12)-auxotrophy of Lysobacter auxotrophicus sp. nov., a methionine-auxotrophic chitinolytic bacterium isolated from chitin-treated soil.</title>
        <authorList>
            <person name="Saito A."/>
            <person name="Dohra H."/>
            <person name="Hamada M."/>
            <person name="Moriuchi R."/>
            <person name="Kotsuchibashi Y."/>
            <person name="Mori K."/>
        </authorList>
    </citation>
    <scope>NUCLEOTIDE SEQUENCE [LARGE SCALE GENOMIC DNA]</scope>
    <source>
        <strain evidence="4 5">5-21a</strain>
    </source>
</reference>
<dbReference type="PANTHER" id="PTHR32305">
    <property type="match status" value="1"/>
</dbReference>
<dbReference type="Proteomes" id="UP001317822">
    <property type="component" value="Chromosome"/>
</dbReference>
<evidence type="ECO:0000259" key="3">
    <source>
        <dbReference type="Pfam" id="PF25023"/>
    </source>
</evidence>
<organism evidence="4 5">
    <name type="scientific">Lysobacter auxotrophicus</name>
    <dbReference type="NCBI Taxonomy" id="2992573"/>
    <lineage>
        <taxon>Bacteria</taxon>
        <taxon>Pseudomonadati</taxon>
        <taxon>Pseudomonadota</taxon>
        <taxon>Gammaproteobacteria</taxon>
        <taxon>Lysobacterales</taxon>
        <taxon>Lysobacteraceae</taxon>
        <taxon>Lysobacter</taxon>
    </lineage>
</organism>
<keyword evidence="2" id="KW-0732">Signal</keyword>
<accession>A0ABM8DA39</accession>
<keyword evidence="1" id="KW-0677">Repeat</keyword>
<protein>
    <submittedName>
        <fullName evidence="4">RHS repeat-associated core domain-containing protein</fullName>
    </submittedName>
</protein>
<dbReference type="InterPro" id="IPR056823">
    <property type="entry name" value="TEN-like_YD-shell"/>
</dbReference>
<evidence type="ECO:0000313" key="4">
    <source>
        <dbReference type="EMBL" id="BDU15391.1"/>
    </source>
</evidence>
<dbReference type="InterPro" id="IPR022385">
    <property type="entry name" value="Rhs_assc_core"/>
</dbReference>
<feature type="signal peptide" evidence="2">
    <location>
        <begin position="1"/>
        <end position="22"/>
    </location>
</feature>
<evidence type="ECO:0000313" key="5">
    <source>
        <dbReference type="Proteomes" id="UP001317822"/>
    </source>
</evidence>
<dbReference type="InterPro" id="IPR050708">
    <property type="entry name" value="T6SS_VgrG/RHS"/>
</dbReference>
<dbReference type="PANTHER" id="PTHR32305:SF15">
    <property type="entry name" value="PROTEIN RHSA-RELATED"/>
    <property type="match status" value="1"/>
</dbReference>
<evidence type="ECO:0000256" key="1">
    <source>
        <dbReference type="ARBA" id="ARBA00022737"/>
    </source>
</evidence>
<sequence>MATNRKLILAVLSCALALSANAAAAQTVVYIHTDALGTPVVMTDANRNVVERSEYEPFGKVLNRPLRDGPGYTGHVEDAATGLSYMQQRYYDPDIGRFLSVDPVSAETRMGGNFNRYKYASNNPFSYTDPDGRYDCQAQDDQCAQTRRAMSILRRARLSSTGNARIVLNNVVRLLGTEGDGNGVVIRDTSDAIGGGWMNLQKGGVLSVNFASVNASSASRGKGVQDFMVASVIAHEGWHGSWDKLTYAAGVNDPWSRSFAMDNERRASITEGIVAQAIQFDHPQGFWTKKNGFDMKPINKQAAESVAIYCAALARTGLPCSN</sequence>
<feature type="domain" description="Teneurin-like YD-shell" evidence="3">
    <location>
        <begin position="26"/>
        <end position="124"/>
    </location>
</feature>
<proteinExistence type="predicted"/>
<dbReference type="EMBL" id="AP027041">
    <property type="protein sequence ID" value="BDU15391.1"/>
    <property type="molecule type" value="Genomic_DNA"/>
</dbReference>
<dbReference type="RefSeq" id="WP_281780898.1">
    <property type="nucleotide sequence ID" value="NZ_AP027041.1"/>
</dbReference>
<evidence type="ECO:0000256" key="2">
    <source>
        <dbReference type="SAM" id="SignalP"/>
    </source>
</evidence>
<gene>
    <name evidence="4" type="ORF">LA521A_05920</name>
</gene>
<keyword evidence="5" id="KW-1185">Reference proteome</keyword>
<name>A0ABM8DA39_9GAMM</name>
<feature type="chain" id="PRO_5045513255" evidence="2">
    <location>
        <begin position="23"/>
        <end position="322"/>
    </location>
</feature>